<feature type="chain" id="PRO_5008749210" evidence="5">
    <location>
        <begin position="40"/>
        <end position="509"/>
    </location>
</feature>
<feature type="domain" description="NlpC/P60" evidence="6">
    <location>
        <begin position="51"/>
        <end position="188"/>
    </location>
</feature>
<gene>
    <name evidence="7" type="ORF">GA0070608_4832</name>
</gene>
<dbReference type="Gene3D" id="2.120.10.70">
    <property type="entry name" value="Fucose-specific lectin"/>
    <property type="match status" value="1"/>
</dbReference>
<evidence type="ECO:0000256" key="2">
    <source>
        <dbReference type="ARBA" id="ARBA00022670"/>
    </source>
</evidence>
<dbReference type="RefSeq" id="WP_176733821.1">
    <property type="nucleotide sequence ID" value="NZ_CP109071.1"/>
</dbReference>
<dbReference type="PANTHER" id="PTHR47359">
    <property type="entry name" value="PEPTIDOGLYCAN DL-ENDOPEPTIDASE CWLO"/>
    <property type="match status" value="1"/>
</dbReference>
<evidence type="ECO:0000256" key="4">
    <source>
        <dbReference type="ARBA" id="ARBA00022807"/>
    </source>
</evidence>
<dbReference type="Gene3D" id="3.90.1720.10">
    <property type="entry name" value="endopeptidase domain like (from Nostoc punctiforme)"/>
    <property type="match status" value="1"/>
</dbReference>
<dbReference type="InterPro" id="IPR051794">
    <property type="entry name" value="PG_Endopeptidase_C40"/>
</dbReference>
<keyword evidence="5" id="KW-0732">Signal</keyword>
<evidence type="ECO:0000259" key="6">
    <source>
        <dbReference type="PROSITE" id="PS51935"/>
    </source>
</evidence>
<dbReference type="PROSITE" id="PS51935">
    <property type="entry name" value="NLPC_P60"/>
    <property type="match status" value="1"/>
</dbReference>
<dbReference type="InterPro" id="IPR000064">
    <property type="entry name" value="NLP_P60_dom"/>
</dbReference>
<dbReference type="SUPFAM" id="SSF54001">
    <property type="entry name" value="Cysteine proteinases"/>
    <property type="match status" value="1"/>
</dbReference>
<dbReference type="Pfam" id="PF00877">
    <property type="entry name" value="NLPC_P60"/>
    <property type="match status" value="1"/>
</dbReference>
<dbReference type="EMBL" id="FMIC01000002">
    <property type="protein sequence ID" value="SCL72033.1"/>
    <property type="molecule type" value="Genomic_DNA"/>
</dbReference>
<dbReference type="Proteomes" id="UP000199343">
    <property type="component" value="Unassembled WGS sequence"/>
</dbReference>
<evidence type="ECO:0000313" key="8">
    <source>
        <dbReference type="Proteomes" id="UP000199343"/>
    </source>
</evidence>
<evidence type="ECO:0000256" key="3">
    <source>
        <dbReference type="ARBA" id="ARBA00022801"/>
    </source>
</evidence>
<sequence length="509" mass="52157">MSPPALPHPTARWRLTYLRTLAALVVLAASLLVAAPAKAAPACGVLASGAAPQAQTAIHHACSQLGVPYVWGGGHGSSPGATGGGFDCSGLVRYAYARATGRDILGAGSTRAQWARAQAEGWPRVFSWSAMLPGDLIYYSDNGTAAGIYHVAMYLGQNAIVEAPSPGLTVRTRAQSGSSDFIGAVRIFTSPGAQPAGAGPMFHQVRAANGSWSGFGALNGYQTPLPGDAKDVAVAGLADGTAQVVIVGADNRIYHRGRHANGTWTEFQPLNGMGTTSPAQGKRVAIAALPNGTTQVVMIGTDDTVYHRVRNTDGNWTGWGRLNGYGTTSAAGARDVAISGQPDNSAQVLIVGMDDGIYHRGRHADGTWTEFRPLTGTGTTTTAKGSAVAIAGLPDGSSQVVIAGSGGQLHHRIRQANGSWSEFQPLNGAGTSTPAVAKDVTVAGLPNGTSQVTIVGADNQIHHRVRAATGAWSEFRTVAGVGTTSGAKGSRVSMAGLPDNSTQLVIVGE</sequence>
<dbReference type="SUPFAM" id="SSF89372">
    <property type="entry name" value="Fucose-specific lectin"/>
    <property type="match status" value="2"/>
</dbReference>
<dbReference type="GO" id="GO:0008234">
    <property type="term" value="F:cysteine-type peptidase activity"/>
    <property type="evidence" value="ECO:0007669"/>
    <property type="project" value="UniProtKB-KW"/>
</dbReference>
<keyword evidence="4" id="KW-0788">Thiol protease</keyword>
<evidence type="ECO:0000256" key="1">
    <source>
        <dbReference type="ARBA" id="ARBA00007074"/>
    </source>
</evidence>
<evidence type="ECO:0000256" key="5">
    <source>
        <dbReference type="SAM" id="SignalP"/>
    </source>
</evidence>
<organism evidence="7 8">
    <name type="scientific">Micromonospora peucetia</name>
    <dbReference type="NCBI Taxonomy" id="47871"/>
    <lineage>
        <taxon>Bacteria</taxon>
        <taxon>Bacillati</taxon>
        <taxon>Actinomycetota</taxon>
        <taxon>Actinomycetes</taxon>
        <taxon>Micromonosporales</taxon>
        <taxon>Micromonosporaceae</taxon>
        <taxon>Micromonospora</taxon>
    </lineage>
</organism>
<evidence type="ECO:0000313" key="7">
    <source>
        <dbReference type="EMBL" id="SCL72033.1"/>
    </source>
</evidence>
<dbReference type="InterPro" id="IPR058502">
    <property type="entry name" value="PLL-like_beta-prop"/>
</dbReference>
<proteinExistence type="inferred from homology"/>
<comment type="similarity">
    <text evidence="1">Belongs to the peptidase C40 family.</text>
</comment>
<dbReference type="AlphaFoldDB" id="A0A1C6W0C6"/>
<protein>
    <submittedName>
        <fullName evidence="7">Cell wall-associated hydrolase, NlpC family</fullName>
    </submittedName>
</protein>
<dbReference type="GO" id="GO:0006508">
    <property type="term" value="P:proteolysis"/>
    <property type="evidence" value="ECO:0007669"/>
    <property type="project" value="UniProtKB-KW"/>
</dbReference>
<dbReference type="PANTHER" id="PTHR47359:SF3">
    <property type="entry name" value="NLP_P60 DOMAIN-CONTAINING PROTEIN-RELATED"/>
    <property type="match status" value="1"/>
</dbReference>
<keyword evidence="3 7" id="KW-0378">Hydrolase</keyword>
<feature type="signal peptide" evidence="5">
    <location>
        <begin position="1"/>
        <end position="39"/>
    </location>
</feature>
<keyword evidence="2" id="KW-0645">Protease</keyword>
<reference evidence="7 8" key="1">
    <citation type="submission" date="2016-06" db="EMBL/GenBank/DDBJ databases">
        <authorList>
            <person name="Kjaerup R.B."/>
            <person name="Dalgaard T.S."/>
            <person name="Juul-Madsen H.R."/>
        </authorList>
    </citation>
    <scope>NUCLEOTIDE SEQUENCE [LARGE SCALE GENOMIC DNA]</scope>
    <source>
        <strain evidence="7 8">DSM 43363</strain>
    </source>
</reference>
<dbReference type="InterPro" id="IPR038765">
    <property type="entry name" value="Papain-like_cys_pep_sf"/>
</dbReference>
<accession>A0A1C6W0C6</accession>
<dbReference type="Pfam" id="PF26607">
    <property type="entry name" value="DUF8189"/>
    <property type="match status" value="1"/>
</dbReference>
<name>A0A1C6W0C6_9ACTN</name>